<accession>A0A4Q8LIK9</accession>
<organism evidence="6 7">
    <name type="scientific">Pseudoxanthomonas winnipegensis</name>
    <dbReference type="NCBI Taxonomy" id="2480810"/>
    <lineage>
        <taxon>Bacteria</taxon>
        <taxon>Pseudomonadati</taxon>
        <taxon>Pseudomonadota</taxon>
        <taxon>Gammaproteobacteria</taxon>
        <taxon>Lysobacterales</taxon>
        <taxon>Lysobacteraceae</taxon>
        <taxon>Pseudoxanthomonas</taxon>
    </lineage>
</organism>
<dbReference type="RefSeq" id="WP_130518081.1">
    <property type="nucleotide sequence ID" value="NZ_SHMA01000002.1"/>
</dbReference>
<sequence length="180" mass="19972">MSSDVPPEAAARPLRIDPGLRLDQDDLRILQILSRQARVTKSTLAGEIGLSITPTWERVRKLEAAGLIRGYRAVIDWQRLFKTSQVLVQIVLGQHTAASMRTFAQRMADAPEVAFCYATGGGIDYIAMIECSDIAQYQAFMEQLLREDLGIARYSTYVVTKAIRAPGERPLPALDPPREG</sequence>
<protein>
    <submittedName>
        <fullName evidence="6">Lrp/AsnC family transcriptional regulator</fullName>
    </submittedName>
</protein>
<name>A0A4Q8LIK9_9GAMM</name>
<gene>
    <name evidence="5" type="ORF">EA658_07415</name>
    <name evidence="6" type="ORF">EA661_09470</name>
</gene>
<feature type="domain" description="HTH asnC-type" evidence="4">
    <location>
        <begin position="22"/>
        <end position="95"/>
    </location>
</feature>
<evidence type="ECO:0000313" key="5">
    <source>
        <dbReference type="EMBL" id="TAA20764.1"/>
    </source>
</evidence>
<dbReference type="InterPro" id="IPR011008">
    <property type="entry name" value="Dimeric_a/b-barrel"/>
</dbReference>
<dbReference type="Proteomes" id="UP000293089">
    <property type="component" value="Unassembled WGS sequence"/>
</dbReference>
<dbReference type="Pfam" id="PF13412">
    <property type="entry name" value="HTH_24"/>
    <property type="match status" value="1"/>
</dbReference>
<dbReference type="PANTHER" id="PTHR30154">
    <property type="entry name" value="LEUCINE-RESPONSIVE REGULATORY PROTEIN"/>
    <property type="match status" value="1"/>
</dbReference>
<comment type="caution">
    <text evidence="6">The sequence shown here is derived from an EMBL/GenBank/DDBJ whole genome shotgun (WGS) entry which is preliminary data.</text>
</comment>
<dbReference type="SUPFAM" id="SSF46785">
    <property type="entry name" value="Winged helix' DNA-binding domain"/>
    <property type="match status" value="1"/>
</dbReference>
<evidence type="ECO:0000259" key="4">
    <source>
        <dbReference type="PROSITE" id="PS50956"/>
    </source>
</evidence>
<dbReference type="SUPFAM" id="SSF54909">
    <property type="entry name" value="Dimeric alpha+beta barrel"/>
    <property type="match status" value="1"/>
</dbReference>
<dbReference type="PRINTS" id="PR00033">
    <property type="entry name" value="HTHASNC"/>
</dbReference>
<evidence type="ECO:0000313" key="8">
    <source>
        <dbReference type="Proteomes" id="UP000293089"/>
    </source>
</evidence>
<dbReference type="GO" id="GO:0043565">
    <property type="term" value="F:sequence-specific DNA binding"/>
    <property type="evidence" value="ECO:0007669"/>
    <property type="project" value="InterPro"/>
</dbReference>
<dbReference type="PROSITE" id="PS50956">
    <property type="entry name" value="HTH_ASNC_2"/>
    <property type="match status" value="1"/>
</dbReference>
<dbReference type="InterPro" id="IPR000485">
    <property type="entry name" value="AsnC-type_HTH_dom"/>
</dbReference>
<dbReference type="PANTHER" id="PTHR30154:SF34">
    <property type="entry name" value="TRANSCRIPTIONAL REGULATOR AZLB"/>
    <property type="match status" value="1"/>
</dbReference>
<evidence type="ECO:0000256" key="2">
    <source>
        <dbReference type="ARBA" id="ARBA00023125"/>
    </source>
</evidence>
<keyword evidence="1" id="KW-0805">Transcription regulation</keyword>
<dbReference type="GO" id="GO:0043200">
    <property type="term" value="P:response to amino acid"/>
    <property type="evidence" value="ECO:0007669"/>
    <property type="project" value="TreeGrafter"/>
</dbReference>
<proteinExistence type="predicted"/>
<dbReference type="InterPro" id="IPR019888">
    <property type="entry name" value="Tscrpt_reg_AsnC-like"/>
</dbReference>
<dbReference type="InterPro" id="IPR036388">
    <property type="entry name" value="WH-like_DNA-bd_sf"/>
</dbReference>
<keyword evidence="3" id="KW-0804">Transcription</keyword>
<dbReference type="Proteomes" id="UP000291286">
    <property type="component" value="Unassembled WGS sequence"/>
</dbReference>
<dbReference type="Pfam" id="PF01037">
    <property type="entry name" value="AsnC_trans_reg"/>
    <property type="match status" value="1"/>
</dbReference>
<dbReference type="Gene3D" id="1.10.10.10">
    <property type="entry name" value="Winged helix-like DNA-binding domain superfamily/Winged helix DNA-binding domain"/>
    <property type="match status" value="1"/>
</dbReference>
<dbReference type="EMBL" id="SHME01000002">
    <property type="protein sequence ID" value="TAA20764.1"/>
    <property type="molecule type" value="Genomic_DNA"/>
</dbReference>
<dbReference type="InterPro" id="IPR019887">
    <property type="entry name" value="Tscrpt_reg_AsnC/Lrp_C"/>
</dbReference>
<dbReference type="SMART" id="SM00344">
    <property type="entry name" value="HTH_ASNC"/>
    <property type="match status" value="1"/>
</dbReference>
<dbReference type="EMBL" id="SHMB01000003">
    <property type="protein sequence ID" value="TAA29764.1"/>
    <property type="molecule type" value="Genomic_DNA"/>
</dbReference>
<keyword evidence="8" id="KW-1185">Reference proteome</keyword>
<reference evidence="7 8" key="1">
    <citation type="submission" date="2019-02" db="EMBL/GenBank/DDBJ databases">
        <title>WGS of Pseudoxanthomonas species novum from clinical isolates.</title>
        <authorList>
            <person name="Bernier A.-M."/>
            <person name="Bernard K."/>
            <person name="Vachon A."/>
        </authorList>
    </citation>
    <scope>NUCLEOTIDE SEQUENCE [LARGE SCALE GENOMIC DNA]</scope>
    <source>
        <strain evidence="8">NML 170316</strain>
        <strain evidence="5">NML170316</strain>
        <strain evidence="6 7">NML171202</strain>
    </source>
</reference>
<evidence type="ECO:0000313" key="7">
    <source>
        <dbReference type="Proteomes" id="UP000291286"/>
    </source>
</evidence>
<keyword evidence="2" id="KW-0238">DNA-binding</keyword>
<evidence type="ECO:0000313" key="6">
    <source>
        <dbReference type="EMBL" id="TAA29764.1"/>
    </source>
</evidence>
<dbReference type="Gene3D" id="3.30.70.920">
    <property type="match status" value="1"/>
</dbReference>
<dbReference type="InterPro" id="IPR036390">
    <property type="entry name" value="WH_DNA-bd_sf"/>
</dbReference>
<dbReference type="GO" id="GO:0005829">
    <property type="term" value="C:cytosol"/>
    <property type="evidence" value="ECO:0007669"/>
    <property type="project" value="TreeGrafter"/>
</dbReference>
<evidence type="ECO:0000256" key="3">
    <source>
        <dbReference type="ARBA" id="ARBA00023163"/>
    </source>
</evidence>
<dbReference type="AlphaFoldDB" id="A0A4Q8LIK9"/>
<evidence type="ECO:0000256" key="1">
    <source>
        <dbReference type="ARBA" id="ARBA00023015"/>
    </source>
</evidence>